<evidence type="ECO:0000259" key="4">
    <source>
        <dbReference type="Pfam" id="PF01420"/>
    </source>
</evidence>
<keyword evidence="3" id="KW-0238">DNA-binding</keyword>
<accession>A0ABW3PAZ4</accession>
<reference evidence="6" key="1">
    <citation type="journal article" date="2019" name="Int. J. Syst. Evol. Microbiol.">
        <title>The Global Catalogue of Microorganisms (GCM) 10K type strain sequencing project: providing services to taxonomists for standard genome sequencing and annotation.</title>
        <authorList>
            <consortium name="The Broad Institute Genomics Platform"/>
            <consortium name="The Broad Institute Genome Sequencing Center for Infectious Disease"/>
            <person name="Wu L."/>
            <person name="Ma J."/>
        </authorList>
    </citation>
    <scope>NUCLEOTIDE SEQUENCE [LARGE SCALE GENOMIC DNA]</scope>
    <source>
        <strain evidence="6">CCUG 58411</strain>
    </source>
</reference>
<feature type="domain" description="Type I restriction modification DNA specificity" evidence="4">
    <location>
        <begin position="193"/>
        <end position="357"/>
    </location>
</feature>
<keyword evidence="6" id="KW-1185">Reference proteome</keyword>
<dbReference type="InterPro" id="IPR000055">
    <property type="entry name" value="Restrct_endonuc_typeI_TRD"/>
</dbReference>
<protein>
    <submittedName>
        <fullName evidence="5">Restriction endonuclease subunit S</fullName>
        <ecNumber evidence="5">3.1.21.-</ecNumber>
    </submittedName>
</protein>
<dbReference type="RefSeq" id="WP_379033482.1">
    <property type="nucleotide sequence ID" value="NZ_JBHTLN010000001.1"/>
</dbReference>
<keyword evidence="5" id="KW-0255">Endonuclease</keyword>
<dbReference type="PANTHER" id="PTHR30408">
    <property type="entry name" value="TYPE-1 RESTRICTION ENZYME ECOKI SPECIFICITY PROTEIN"/>
    <property type="match status" value="1"/>
</dbReference>
<dbReference type="SUPFAM" id="SSF116734">
    <property type="entry name" value="DNA methylase specificity domain"/>
    <property type="match status" value="2"/>
</dbReference>
<dbReference type="PANTHER" id="PTHR30408:SF12">
    <property type="entry name" value="TYPE I RESTRICTION ENZYME MJAVIII SPECIFICITY SUBUNIT"/>
    <property type="match status" value="1"/>
</dbReference>
<feature type="domain" description="Type I restriction modification DNA specificity" evidence="4">
    <location>
        <begin position="92"/>
        <end position="158"/>
    </location>
</feature>
<evidence type="ECO:0000256" key="2">
    <source>
        <dbReference type="ARBA" id="ARBA00022747"/>
    </source>
</evidence>
<sequence>MSWIKAKLSVVAPARPLKVAPLNDADLVWQLNLDQIEADSGRLLECIKQPYSKAGSSTHWFDERYVLYSKLRPYLNKVLLPHQRGLGTTELVPLLPDPEKLDRKYLAFYLRSKQFVEWVSLRTAGAKMPRVSMQLFWEHEIPLPPLAEQKKIAAILDGAYSLRQKDQQLVVRYTALSQSLFLEMFGDPVTNPMGWPEARLADLTTFENGDRSSNYPSGNDIKDNGVLFLSTKNITESKLDLDIVQFISEEKFRSLSRGKAKKGDLLITLRGSLGNCCIFDCEYSSAFINAQMMIIRTKNQISNLFLHSLITNRQFNSMLQVIGRGAAVQQLTATQLANLYVMTPPFDKQTLFAERIQLIEVQKQQVQRSLEKSESLFDSLLQNAFTGELTSKGGVN</sequence>
<comment type="similarity">
    <text evidence="1">Belongs to the type-I restriction system S methylase family.</text>
</comment>
<dbReference type="GO" id="GO:0004519">
    <property type="term" value="F:endonuclease activity"/>
    <property type="evidence" value="ECO:0007669"/>
    <property type="project" value="UniProtKB-KW"/>
</dbReference>
<organism evidence="5 6">
    <name type="scientific">Methylophilus flavus</name>
    <dbReference type="NCBI Taxonomy" id="640084"/>
    <lineage>
        <taxon>Bacteria</taxon>
        <taxon>Pseudomonadati</taxon>
        <taxon>Pseudomonadota</taxon>
        <taxon>Betaproteobacteria</taxon>
        <taxon>Nitrosomonadales</taxon>
        <taxon>Methylophilaceae</taxon>
        <taxon>Methylophilus</taxon>
    </lineage>
</organism>
<dbReference type="EC" id="3.1.21.-" evidence="5"/>
<dbReference type="Proteomes" id="UP001597206">
    <property type="component" value="Unassembled WGS sequence"/>
</dbReference>
<name>A0ABW3PAZ4_9PROT</name>
<evidence type="ECO:0000313" key="5">
    <source>
        <dbReference type="EMBL" id="MFD1122688.1"/>
    </source>
</evidence>
<comment type="caution">
    <text evidence="5">The sequence shown here is derived from an EMBL/GenBank/DDBJ whole genome shotgun (WGS) entry which is preliminary data.</text>
</comment>
<proteinExistence type="inferred from homology"/>
<evidence type="ECO:0000313" key="6">
    <source>
        <dbReference type="Proteomes" id="UP001597206"/>
    </source>
</evidence>
<dbReference type="InterPro" id="IPR044946">
    <property type="entry name" value="Restrct_endonuc_typeI_TRD_sf"/>
</dbReference>
<keyword evidence="5" id="KW-0540">Nuclease</keyword>
<gene>
    <name evidence="5" type="ORF">ACFQ2T_09260</name>
</gene>
<dbReference type="Pfam" id="PF01420">
    <property type="entry name" value="Methylase_S"/>
    <property type="match status" value="2"/>
</dbReference>
<evidence type="ECO:0000256" key="3">
    <source>
        <dbReference type="ARBA" id="ARBA00023125"/>
    </source>
</evidence>
<dbReference type="GO" id="GO:0016787">
    <property type="term" value="F:hydrolase activity"/>
    <property type="evidence" value="ECO:0007669"/>
    <property type="project" value="UniProtKB-KW"/>
</dbReference>
<keyword evidence="2" id="KW-0680">Restriction system</keyword>
<dbReference type="EMBL" id="JBHTLN010000001">
    <property type="protein sequence ID" value="MFD1122688.1"/>
    <property type="molecule type" value="Genomic_DNA"/>
</dbReference>
<evidence type="ECO:0000256" key="1">
    <source>
        <dbReference type="ARBA" id="ARBA00010923"/>
    </source>
</evidence>
<keyword evidence="5" id="KW-0378">Hydrolase</keyword>
<dbReference type="InterPro" id="IPR052021">
    <property type="entry name" value="Type-I_RS_S_subunit"/>
</dbReference>
<dbReference type="Gene3D" id="3.90.220.20">
    <property type="entry name" value="DNA methylase specificity domains"/>
    <property type="match status" value="2"/>
</dbReference>